<keyword evidence="1" id="KW-0378">Hydrolase</keyword>
<dbReference type="Gene3D" id="3.40.50.1360">
    <property type="match status" value="1"/>
</dbReference>
<dbReference type="GO" id="GO:0006044">
    <property type="term" value="P:N-acetylglucosamine metabolic process"/>
    <property type="evidence" value="ECO:0007669"/>
    <property type="project" value="InterPro"/>
</dbReference>
<dbReference type="Pfam" id="PF02585">
    <property type="entry name" value="PIG-L"/>
    <property type="match status" value="1"/>
</dbReference>
<dbReference type="OrthoDB" id="9791139at2"/>
<gene>
    <name evidence="1" type="primary">nagB_3</name>
    <name evidence="1" type="ORF">MgSA37_03745</name>
</gene>
<dbReference type="KEGG" id="mgot:MgSA37_03745"/>
<dbReference type="InterPro" id="IPR006148">
    <property type="entry name" value="Glc/Gal-6P_isomerase"/>
</dbReference>
<dbReference type="InterPro" id="IPR052960">
    <property type="entry name" value="GlcN6P_deaminase-like"/>
</dbReference>
<dbReference type="RefSeq" id="WP_096353929.1">
    <property type="nucleotide sequence ID" value="NZ_AP017313.1"/>
</dbReference>
<dbReference type="GO" id="GO:0005975">
    <property type="term" value="P:carbohydrate metabolic process"/>
    <property type="evidence" value="ECO:0007669"/>
    <property type="project" value="InterPro"/>
</dbReference>
<accession>A0A110B3M5</accession>
<dbReference type="Pfam" id="PF01182">
    <property type="entry name" value="Glucosamine_iso"/>
    <property type="match status" value="1"/>
</dbReference>
<dbReference type="Proteomes" id="UP000218263">
    <property type="component" value="Chromosome"/>
</dbReference>
<dbReference type="NCBIfam" id="NF002557">
    <property type="entry name" value="PRK02122.1"/>
    <property type="match status" value="1"/>
</dbReference>
<dbReference type="PANTHER" id="PTHR42892:SF1">
    <property type="entry name" value="GLUCOSAMINE-6-PHOSPHATE ISOMERASE"/>
    <property type="match status" value="1"/>
</dbReference>
<dbReference type="SUPFAM" id="SSF100950">
    <property type="entry name" value="NagB/RpiA/CoA transferase-like"/>
    <property type="match status" value="1"/>
</dbReference>
<dbReference type="InterPro" id="IPR037171">
    <property type="entry name" value="NagB/RpiA_transferase-like"/>
</dbReference>
<dbReference type="AlphaFoldDB" id="A0A110B3M5"/>
<proteinExistence type="predicted"/>
<dbReference type="EMBL" id="AP017313">
    <property type="protein sequence ID" value="BAU55555.1"/>
    <property type="molecule type" value="Genomic_DNA"/>
</dbReference>
<keyword evidence="2" id="KW-1185">Reference proteome</keyword>
<sequence length="639" mass="71798">MARLNLLEETRFEKLPVTVYPDKLTASKTVAKRIADIIIRKAAKGENAVLGLATGVTPIGVYAELVRLHKEDGLSFKNVITFNLDEYFPMLPSSSQSYDAFMKEHLFNHIDIDLTNVHIPDGTLKQEEVAAFCLAYEQKITALGGLDLQILGIGRTGHIGFNEPGSAPNSGTRLVSLDDLTRSDAAHDFGAKSKVPTKAITMGIGTIFKAREIILMAWSAKKAPILKKAVEGDLSADVPATYLQLSDHVEFIVDKEAASELTRFNTPWLVKDCVWTDLLIKKAVIWLAKTLNKPILKLTDDDYNNHGMAQLATEKGPVYNINIQIFNKLQHTITGWPGGKPNADDSQRPERAIPAQKRIVVFSPHPDDDVISMGGTFIRLADQGHDVHVAYQTSGNTAVWDDDALRYIEFSLDFSKSQNIKADAIEKLYGDTRGFINTKQSNQADPAELQAIKGLIRKGEAIAGARFVGLDDDHIHFQNLPFYDKRKTNKNVSYEDDIQQTVALLQQVKPHQVFAAGDFADPHGTHETCFNIILEALKRLSKTEAWVNDCWLWLYRGAWFEFETYEIEMCVPLSPDEVERKRLAIFKHQSQKDRPVFPGDDAREFWVRAEDRTSETAKIYNELGLAEYEAMEAFVKWKF</sequence>
<dbReference type="InterPro" id="IPR004547">
    <property type="entry name" value="Glucosamine6P_isomerase"/>
</dbReference>
<evidence type="ECO:0000313" key="1">
    <source>
        <dbReference type="EMBL" id="BAU55555.1"/>
    </source>
</evidence>
<dbReference type="SUPFAM" id="SSF102588">
    <property type="entry name" value="LmbE-like"/>
    <property type="match status" value="1"/>
</dbReference>
<dbReference type="Gene3D" id="3.40.50.10320">
    <property type="entry name" value="LmbE-like"/>
    <property type="match status" value="1"/>
</dbReference>
<name>A0A110B3M5_9SPHI</name>
<dbReference type="EC" id="3.5.99.6" evidence="1"/>
<dbReference type="CDD" id="cd01399">
    <property type="entry name" value="GlcN6P_deaminase"/>
    <property type="match status" value="1"/>
</dbReference>
<protein>
    <submittedName>
        <fullName evidence="1">Glucosamine-6-phosphate deaminase 1</fullName>
        <ecNumber evidence="1">3.5.99.6</ecNumber>
    </submittedName>
</protein>
<evidence type="ECO:0000313" key="2">
    <source>
        <dbReference type="Proteomes" id="UP000218263"/>
    </source>
</evidence>
<organism evidence="1 2">
    <name type="scientific">Mucilaginibacter gotjawali</name>
    <dbReference type="NCBI Taxonomy" id="1550579"/>
    <lineage>
        <taxon>Bacteria</taxon>
        <taxon>Pseudomonadati</taxon>
        <taxon>Bacteroidota</taxon>
        <taxon>Sphingobacteriia</taxon>
        <taxon>Sphingobacteriales</taxon>
        <taxon>Sphingobacteriaceae</taxon>
        <taxon>Mucilaginibacter</taxon>
    </lineage>
</organism>
<dbReference type="InterPro" id="IPR024078">
    <property type="entry name" value="LmbE-like_dom_sf"/>
</dbReference>
<dbReference type="PANTHER" id="PTHR42892">
    <property type="entry name" value="GLUCOSAMINE-6-PHOSPHATE DEAMINASE-LIKE PROTEIN BT_0258-RELATED"/>
    <property type="match status" value="1"/>
</dbReference>
<reference evidence="1 2" key="1">
    <citation type="submission" date="2015-12" db="EMBL/GenBank/DDBJ databases">
        <title>Genome sequence of Mucilaginibacter gotjawali.</title>
        <authorList>
            <person name="Lee J.S."/>
            <person name="Lee K.C."/>
            <person name="Kim K.K."/>
            <person name="Lee B.W."/>
        </authorList>
    </citation>
    <scope>NUCLEOTIDE SEQUENCE [LARGE SCALE GENOMIC DNA]</scope>
    <source>
        <strain evidence="1 2">SA3-7</strain>
    </source>
</reference>
<dbReference type="InterPro" id="IPR003737">
    <property type="entry name" value="GlcNAc_PI_deacetylase-related"/>
</dbReference>
<dbReference type="GO" id="GO:0004342">
    <property type="term" value="F:glucosamine-6-phosphate deaminase activity"/>
    <property type="evidence" value="ECO:0007669"/>
    <property type="project" value="UniProtKB-EC"/>
</dbReference>